<proteinExistence type="predicted"/>
<dbReference type="AlphaFoldDB" id="A0AAV1VNE3"/>
<evidence type="ECO:0000313" key="2">
    <source>
        <dbReference type="Proteomes" id="UP001162060"/>
    </source>
</evidence>
<organism evidence="1 2">
    <name type="scientific">Peronospora matthiolae</name>
    <dbReference type="NCBI Taxonomy" id="2874970"/>
    <lineage>
        <taxon>Eukaryota</taxon>
        <taxon>Sar</taxon>
        <taxon>Stramenopiles</taxon>
        <taxon>Oomycota</taxon>
        <taxon>Peronosporomycetes</taxon>
        <taxon>Peronosporales</taxon>
        <taxon>Peronosporaceae</taxon>
        <taxon>Peronospora</taxon>
    </lineage>
</organism>
<gene>
    <name evidence="1" type="ORF">PM001_LOCUS32976</name>
</gene>
<sequence length="47" mass="5415">MDSGTLRRLEMKNCEDDRVWETNTSHSEPDKLMDFGICPYEACGYVA</sequence>
<name>A0AAV1VNE3_9STRA</name>
<protein>
    <submittedName>
        <fullName evidence="1">Uncharacterized protein</fullName>
    </submittedName>
</protein>
<evidence type="ECO:0000313" key="1">
    <source>
        <dbReference type="EMBL" id="CAK7947826.1"/>
    </source>
</evidence>
<comment type="caution">
    <text evidence="1">The sequence shown here is derived from an EMBL/GenBank/DDBJ whole genome shotgun (WGS) entry which is preliminary data.</text>
</comment>
<reference evidence="1" key="1">
    <citation type="submission" date="2024-01" db="EMBL/GenBank/DDBJ databases">
        <authorList>
            <person name="Webb A."/>
        </authorList>
    </citation>
    <scope>NUCLEOTIDE SEQUENCE</scope>
    <source>
        <strain evidence="1">Pm1</strain>
    </source>
</reference>
<dbReference type="Proteomes" id="UP001162060">
    <property type="component" value="Unassembled WGS sequence"/>
</dbReference>
<dbReference type="EMBL" id="CAKLBY020000387">
    <property type="protein sequence ID" value="CAK7947826.1"/>
    <property type="molecule type" value="Genomic_DNA"/>
</dbReference>
<accession>A0AAV1VNE3</accession>